<dbReference type="EMBL" id="WQLW01000015">
    <property type="protein sequence ID" value="MVO10733.1"/>
    <property type="molecule type" value="Genomic_DNA"/>
</dbReference>
<comment type="caution">
    <text evidence="2">The sequence shown here is derived from an EMBL/GenBank/DDBJ whole genome shotgun (WGS) entry which is preliminary data.</text>
</comment>
<dbReference type="PANTHER" id="PTHR48100:SF1">
    <property type="entry name" value="HISTIDINE PHOSPHATASE FAMILY PROTEIN-RELATED"/>
    <property type="match status" value="1"/>
</dbReference>
<dbReference type="Proteomes" id="UP000431264">
    <property type="component" value="Unassembled WGS sequence"/>
</dbReference>
<dbReference type="SUPFAM" id="SSF53254">
    <property type="entry name" value="Phosphoglycerate mutase-like"/>
    <property type="match status" value="1"/>
</dbReference>
<dbReference type="InterPro" id="IPR050275">
    <property type="entry name" value="PGM_Phosphatase"/>
</dbReference>
<dbReference type="InterPro" id="IPR029033">
    <property type="entry name" value="His_PPase_superfam"/>
</dbReference>
<proteinExistence type="predicted"/>
<organism evidence="2 3">
    <name type="scientific">Flavobacterium profundi</name>
    <dbReference type="NCBI Taxonomy" id="1774945"/>
    <lineage>
        <taxon>Bacteria</taxon>
        <taxon>Pseudomonadati</taxon>
        <taxon>Bacteroidota</taxon>
        <taxon>Flavobacteriia</taxon>
        <taxon>Flavobacteriales</taxon>
        <taxon>Flavobacteriaceae</taxon>
        <taxon>Flavobacterium</taxon>
    </lineage>
</organism>
<evidence type="ECO:0000256" key="1">
    <source>
        <dbReference type="SAM" id="SignalP"/>
    </source>
</evidence>
<dbReference type="OrthoDB" id="3296006at2"/>
<accession>A0A6I4IV20</accession>
<feature type="signal peptide" evidence="1">
    <location>
        <begin position="1"/>
        <end position="19"/>
    </location>
</feature>
<keyword evidence="3" id="KW-1185">Reference proteome</keyword>
<feature type="chain" id="PRO_5026200345" description="Histidine phosphatase family protein" evidence="1">
    <location>
        <begin position="20"/>
        <end position="169"/>
    </location>
</feature>
<protein>
    <recommendedName>
        <fullName evidence="4">Histidine phosphatase family protein</fullName>
    </recommendedName>
</protein>
<evidence type="ECO:0000313" key="2">
    <source>
        <dbReference type="EMBL" id="MVO10733.1"/>
    </source>
</evidence>
<reference evidence="3" key="1">
    <citation type="submission" date="2019-05" db="EMBL/GenBank/DDBJ databases">
        <title>Flavobacterium profundi sp. nov., isolated from a deep-sea seamount.</title>
        <authorList>
            <person name="Zhang D.-C."/>
        </authorList>
    </citation>
    <scope>NUCLEOTIDE SEQUENCE [LARGE SCALE GENOMIC DNA]</scope>
    <source>
        <strain evidence="3">TP390</strain>
    </source>
</reference>
<keyword evidence="1" id="KW-0732">Signal</keyword>
<dbReference type="GO" id="GO:0005737">
    <property type="term" value="C:cytoplasm"/>
    <property type="evidence" value="ECO:0007669"/>
    <property type="project" value="TreeGrafter"/>
</dbReference>
<dbReference type="AlphaFoldDB" id="A0A6I4IV20"/>
<evidence type="ECO:0008006" key="4">
    <source>
        <dbReference type="Google" id="ProtNLM"/>
    </source>
</evidence>
<dbReference type="RefSeq" id="WP_140999158.1">
    <property type="nucleotide sequence ID" value="NZ_VDCZ01000015.1"/>
</dbReference>
<dbReference type="SMART" id="SM00855">
    <property type="entry name" value="PGAM"/>
    <property type="match status" value="1"/>
</dbReference>
<dbReference type="CDD" id="cd07067">
    <property type="entry name" value="HP_PGM_like"/>
    <property type="match status" value="1"/>
</dbReference>
<gene>
    <name evidence="2" type="ORF">GOQ30_16295</name>
</gene>
<name>A0A6I4IV20_9FLAO</name>
<evidence type="ECO:0000313" key="3">
    <source>
        <dbReference type="Proteomes" id="UP000431264"/>
    </source>
</evidence>
<dbReference type="InterPro" id="IPR013078">
    <property type="entry name" value="His_Pase_superF_clade-1"/>
</dbReference>
<sequence length="169" mass="19284">MKKRIVVLLFLFFGSTLMAQKINQDPVVTKIILVRHAEKMLDGSKDPELTVEGKQRAERLRFLLSDIDVNQIFSSPYIRTKKTVAPVAASKSITVEMYNPKDPNFSTYLWSKVKGETAIVVGHSNSIPVLVNQLIGKDKFKELTEDVYSKIWILTYSDEHLVDCSLYNF</sequence>
<dbReference type="PANTHER" id="PTHR48100">
    <property type="entry name" value="BROAD-SPECIFICITY PHOSPHATASE YOR283W-RELATED"/>
    <property type="match status" value="1"/>
</dbReference>
<dbReference type="Pfam" id="PF00300">
    <property type="entry name" value="His_Phos_1"/>
    <property type="match status" value="1"/>
</dbReference>
<dbReference type="GO" id="GO:0016791">
    <property type="term" value="F:phosphatase activity"/>
    <property type="evidence" value="ECO:0007669"/>
    <property type="project" value="TreeGrafter"/>
</dbReference>
<dbReference type="Gene3D" id="3.40.50.1240">
    <property type="entry name" value="Phosphoglycerate mutase-like"/>
    <property type="match status" value="1"/>
</dbReference>